<keyword evidence="2" id="KW-1185">Reference proteome</keyword>
<evidence type="ECO:0000313" key="2">
    <source>
        <dbReference type="Proteomes" id="UP001055072"/>
    </source>
</evidence>
<sequence>MVLKLFGSPQSKPTLRVAHILKEKQVPFEFIVIDSSAKEHKSPEYLKKQPFGQIPYTDDDGFILFETRAICKYVAAKWRDQGSPLLPDHNDLKATALFDQALSIEYSNFDPIVIEILMEKMYKAKFLGQEPDQAKLAASMEKLGGKLEGYEAILSKQKYLAGDNVTLADLFHLALGSMLAEVADIQLLSDKTKYPNVARWWADISSRSAWLEVQNGI</sequence>
<evidence type="ECO:0000313" key="1">
    <source>
        <dbReference type="EMBL" id="KAI0092245.1"/>
    </source>
</evidence>
<accession>A0ACB8UE70</accession>
<keyword evidence="1" id="KW-0808">Transferase</keyword>
<gene>
    <name evidence="1" type="ORF">BDY19DRAFT_929087</name>
</gene>
<protein>
    <submittedName>
        <fullName evidence="1">Glutathione transferase</fullName>
    </submittedName>
</protein>
<comment type="caution">
    <text evidence="1">The sequence shown here is derived from an EMBL/GenBank/DDBJ whole genome shotgun (WGS) entry which is preliminary data.</text>
</comment>
<reference evidence="1" key="1">
    <citation type="journal article" date="2021" name="Environ. Microbiol.">
        <title>Gene family expansions and transcriptome signatures uncover fungal adaptations to wood decay.</title>
        <authorList>
            <person name="Hage H."/>
            <person name="Miyauchi S."/>
            <person name="Viragh M."/>
            <person name="Drula E."/>
            <person name="Min B."/>
            <person name="Chaduli D."/>
            <person name="Navarro D."/>
            <person name="Favel A."/>
            <person name="Norest M."/>
            <person name="Lesage-Meessen L."/>
            <person name="Balint B."/>
            <person name="Merenyi Z."/>
            <person name="de Eugenio L."/>
            <person name="Morin E."/>
            <person name="Martinez A.T."/>
            <person name="Baldrian P."/>
            <person name="Stursova M."/>
            <person name="Martinez M.J."/>
            <person name="Novotny C."/>
            <person name="Magnuson J.K."/>
            <person name="Spatafora J.W."/>
            <person name="Maurice S."/>
            <person name="Pangilinan J."/>
            <person name="Andreopoulos W."/>
            <person name="LaButti K."/>
            <person name="Hundley H."/>
            <person name="Na H."/>
            <person name="Kuo A."/>
            <person name="Barry K."/>
            <person name="Lipzen A."/>
            <person name="Henrissat B."/>
            <person name="Riley R."/>
            <person name="Ahrendt S."/>
            <person name="Nagy L.G."/>
            <person name="Grigoriev I.V."/>
            <person name="Martin F."/>
            <person name="Rosso M.N."/>
        </authorList>
    </citation>
    <scope>NUCLEOTIDE SEQUENCE</scope>
    <source>
        <strain evidence="1">CBS 384.51</strain>
    </source>
</reference>
<name>A0ACB8UE70_9APHY</name>
<dbReference type="EMBL" id="MU274904">
    <property type="protein sequence ID" value="KAI0092245.1"/>
    <property type="molecule type" value="Genomic_DNA"/>
</dbReference>
<proteinExistence type="predicted"/>
<organism evidence="1 2">
    <name type="scientific">Irpex rosettiformis</name>
    <dbReference type="NCBI Taxonomy" id="378272"/>
    <lineage>
        <taxon>Eukaryota</taxon>
        <taxon>Fungi</taxon>
        <taxon>Dikarya</taxon>
        <taxon>Basidiomycota</taxon>
        <taxon>Agaricomycotina</taxon>
        <taxon>Agaricomycetes</taxon>
        <taxon>Polyporales</taxon>
        <taxon>Irpicaceae</taxon>
        <taxon>Irpex</taxon>
    </lineage>
</organism>
<dbReference type="Proteomes" id="UP001055072">
    <property type="component" value="Unassembled WGS sequence"/>
</dbReference>